<accession>A0ABT6F609</accession>
<keyword evidence="4" id="KW-1185">Reference proteome</keyword>
<sequence length="323" mass="33889">MSRSPTFRAGRGGSAAPAGLSVADVVVGLFVLGVVFLFILMGLTRARESARLSMCQRNLAQVGQALAYYDGASRSLPPVAVPLRIDESMDKAPPGPLATMLEALGVPSLLGVDREGSNLPGLRGPTPQGIPVAGFLCPSDSEVMSGRFPSPVSYRANVGSDLGGSDGPFAVGRSYRLAEVERRDGLSFTAAFCERLVGNGRDERAPANYQVVDLTNSAAGDGAQVWTDGPWKGDAGSTWKPADFRYTLYNHVSPPWLPVSRVARDGRSADVTASSAHVQGLNLLMLDGSARVVTPSVAPEVWRAYGSVGPEPAQPPASSPLRN</sequence>
<gene>
    <name evidence="3" type="ORF">PZE19_04520</name>
</gene>
<keyword evidence="1" id="KW-1133">Transmembrane helix</keyword>
<comment type="caution">
    <text evidence="3">The sequence shown here is derived from an EMBL/GenBank/DDBJ whole genome shotgun (WGS) entry which is preliminary data.</text>
</comment>
<dbReference type="RefSeq" id="WP_277859379.1">
    <property type="nucleotide sequence ID" value="NZ_JARRAG010000001.1"/>
</dbReference>
<dbReference type="Proteomes" id="UP001216907">
    <property type="component" value="Unassembled WGS sequence"/>
</dbReference>
<dbReference type="Pfam" id="PF07596">
    <property type="entry name" value="SBP_bac_10"/>
    <property type="match status" value="1"/>
</dbReference>
<proteinExistence type="predicted"/>
<evidence type="ECO:0000256" key="1">
    <source>
        <dbReference type="SAM" id="Phobius"/>
    </source>
</evidence>
<organism evidence="3 4">
    <name type="scientific">Paludisphaera mucosa</name>
    <dbReference type="NCBI Taxonomy" id="3030827"/>
    <lineage>
        <taxon>Bacteria</taxon>
        <taxon>Pseudomonadati</taxon>
        <taxon>Planctomycetota</taxon>
        <taxon>Planctomycetia</taxon>
        <taxon>Isosphaerales</taxon>
        <taxon>Isosphaeraceae</taxon>
        <taxon>Paludisphaera</taxon>
    </lineage>
</organism>
<dbReference type="PANTHER" id="PTHR30093:SF2">
    <property type="entry name" value="TYPE II SECRETION SYSTEM PROTEIN H"/>
    <property type="match status" value="1"/>
</dbReference>
<reference evidence="3 4" key="1">
    <citation type="submission" date="2023-03" db="EMBL/GenBank/DDBJ databases">
        <title>Paludisphaera mucosa sp. nov. a novel planctomycete from northern fen.</title>
        <authorList>
            <person name="Ivanova A."/>
        </authorList>
    </citation>
    <scope>NUCLEOTIDE SEQUENCE [LARGE SCALE GENOMIC DNA]</scope>
    <source>
        <strain evidence="3 4">Pla2</strain>
    </source>
</reference>
<evidence type="ECO:0000259" key="2">
    <source>
        <dbReference type="Pfam" id="PF07596"/>
    </source>
</evidence>
<evidence type="ECO:0000313" key="3">
    <source>
        <dbReference type="EMBL" id="MDG3003021.1"/>
    </source>
</evidence>
<keyword evidence="1" id="KW-0472">Membrane</keyword>
<dbReference type="EMBL" id="JARRAG010000001">
    <property type="protein sequence ID" value="MDG3003021.1"/>
    <property type="molecule type" value="Genomic_DNA"/>
</dbReference>
<evidence type="ECO:0000313" key="4">
    <source>
        <dbReference type="Proteomes" id="UP001216907"/>
    </source>
</evidence>
<feature type="transmembrane region" description="Helical" evidence="1">
    <location>
        <begin position="20"/>
        <end position="44"/>
    </location>
</feature>
<dbReference type="PANTHER" id="PTHR30093">
    <property type="entry name" value="GENERAL SECRETION PATHWAY PROTEIN G"/>
    <property type="match status" value="1"/>
</dbReference>
<protein>
    <submittedName>
        <fullName evidence="3">DUF1559 domain-containing protein</fullName>
    </submittedName>
</protein>
<dbReference type="InterPro" id="IPR011453">
    <property type="entry name" value="DUF1559"/>
</dbReference>
<keyword evidence="1" id="KW-0812">Transmembrane</keyword>
<name>A0ABT6F609_9BACT</name>
<feature type="domain" description="DUF1559" evidence="2">
    <location>
        <begin position="45"/>
        <end position="300"/>
    </location>
</feature>